<feature type="domain" description="TadE-like" evidence="2">
    <location>
        <begin position="20"/>
        <end position="59"/>
    </location>
</feature>
<keyword evidence="1" id="KW-0472">Membrane</keyword>
<dbReference type="EMBL" id="FZQA01000001">
    <property type="protein sequence ID" value="SNT68045.1"/>
    <property type="molecule type" value="Genomic_DNA"/>
</dbReference>
<dbReference type="RefSeq" id="WP_089411030.1">
    <property type="nucleotide sequence ID" value="NZ_FZQA01000001.1"/>
</dbReference>
<dbReference type="OrthoDB" id="7356451at2"/>
<evidence type="ECO:0000256" key="1">
    <source>
        <dbReference type="SAM" id="Phobius"/>
    </source>
</evidence>
<reference evidence="3 4" key="1">
    <citation type="submission" date="2017-07" db="EMBL/GenBank/DDBJ databases">
        <authorList>
            <person name="Sun Z.S."/>
            <person name="Albrecht U."/>
            <person name="Echele G."/>
            <person name="Lee C.C."/>
        </authorList>
    </citation>
    <scope>NUCLEOTIDE SEQUENCE [LARGE SCALE GENOMIC DNA]</scope>
    <source>
        <strain evidence="3 4">CGMCC 1.12710</strain>
    </source>
</reference>
<sequence>MFAALFRPVRRFLASRRATSATEFAFTAPFLLGGVVVMTDFGLAFGEQMNLDQAVRAGAEFVMSNVTDEATIEEFVTAAATGYSSDAPENVDNTQRPEVDVIKTCECPDATGVPCDQICMVNLRPPSTFYDITATKTYHAMFIPEFTLTAQIRVQAR</sequence>
<keyword evidence="4" id="KW-1185">Reference proteome</keyword>
<protein>
    <submittedName>
        <fullName evidence="3">TadE-like protein</fullName>
    </submittedName>
</protein>
<feature type="transmembrane region" description="Helical" evidence="1">
    <location>
        <begin position="21"/>
        <end position="45"/>
    </location>
</feature>
<organism evidence="3 4">
    <name type="scientific">Amphiplicatus metriothermophilus</name>
    <dbReference type="NCBI Taxonomy" id="1519374"/>
    <lineage>
        <taxon>Bacteria</taxon>
        <taxon>Pseudomonadati</taxon>
        <taxon>Pseudomonadota</taxon>
        <taxon>Alphaproteobacteria</taxon>
        <taxon>Parvularculales</taxon>
        <taxon>Parvularculaceae</taxon>
        <taxon>Amphiplicatus</taxon>
    </lineage>
</organism>
<dbReference type="Pfam" id="PF07811">
    <property type="entry name" value="TadE"/>
    <property type="match status" value="1"/>
</dbReference>
<gene>
    <name evidence="3" type="ORF">SAMN06297382_0541</name>
</gene>
<name>A0A239PKE1_9PROT</name>
<evidence type="ECO:0000313" key="4">
    <source>
        <dbReference type="Proteomes" id="UP000198346"/>
    </source>
</evidence>
<accession>A0A239PKE1</accession>
<dbReference type="AlphaFoldDB" id="A0A239PKE1"/>
<keyword evidence="1" id="KW-0812">Transmembrane</keyword>
<evidence type="ECO:0000259" key="2">
    <source>
        <dbReference type="Pfam" id="PF07811"/>
    </source>
</evidence>
<evidence type="ECO:0000313" key="3">
    <source>
        <dbReference type="EMBL" id="SNT68045.1"/>
    </source>
</evidence>
<proteinExistence type="predicted"/>
<dbReference type="InterPro" id="IPR012495">
    <property type="entry name" value="TadE-like_dom"/>
</dbReference>
<keyword evidence="1" id="KW-1133">Transmembrane helix</keyword>
<dbReference type="Proteomes" id="UP000198346">
    <property type="component" value="Unassembled WGS sequence"/>
</dbReference>